<evidence type="ECO:0000256" key="3">
    <source>
        <dbReference type="ARBA" id="ARBA00023136"/>
    </source>
</evidence>
<dbReference type="Pfam" id="PF01547">
    <property type="entry name" value="SBP_bac_1"/>
    <property type="match status" value="1"/>
</dbReference>
<accession>A0A927C8Y4</accession>
<sequence>MKQTIRLAFQRFTAALLPVVIACSVSGCGWLSPAKEQGVEANGIDEVTYINYIWDESAPAEGEGLAMIQERFRIRIKSQFVPQTDYMSRLSVLMASGGMPDVVGVKDLDSNFFNWAKQGAFLPLNDYYDRYPSLQLVPAHIRDQFTVNGNIYAIPRYYPEQYLFVIMLRQDWLAKLNLKVPTSYEELKQVALAFTRDDPDGNGKNDTYGLVLSQSINPDYHAGAYWDPEAWYHQNSEGQYIPGIIGPGRKEVIRMMADLYKEGAITKDFAVMNWNQGNQEFYSGRAGIFIGSPRGMSEVFMGGLLKLNPNAKLVTIEPFTAPDGSQGYASQRGFLGFTALSSKLSGHPDKIDKIMDVIDYGRNFIPPSERTPGNPDYDWRLGGLNKGYSYVNKVIHQTKMREGKIPALYLFDSMMWAPSDEANIYSGNYQIPLLKQVTGEMERMFVKFKDKTYMNPHSGIDSETYMAKWTELTQFLIVEQTKMITGQRPVSDWDRMVKEWSERGGADIVAEMNRGIEERRSKGTGIGSK</sequence>
<evidence type="ECO:0000256" key="2">
    <source>
        <dbReference type="ARBA" id="ARBA00022729"/>
    </source>
</evidence>
<keyword evidence="4" id="KW-0564">Palmitate</keyword>
<dbReference type="Proteomes" id="UP000639396">
    <property type="component" value="Unassembled WGS sequence"/>
</dbReference>
<feature type="chain" id="PRO_5038569930" evidence="6">
    <location>
        <begin position="23"/>
        <end position="529"/>
    </location>
</feature>
<dbReference type="InterPro" id="IPR050490">
    <property type="entry name" value="Bact_solute-bd_prot1"/>
</dbReference>
<protein>
    <submittedName>
        <fullName evidence="7">Extracellular solute-binding protein</fullName>
    </submittedName>
</protein>
<reference evidence="7" key="1">
    <citation type="submission" date="2020-09" db="EMBL/GenBank/DDBJ databases">
        <title>A novel bacterium of genus Paenibacillus, isolated from South China Sea.</title>
        <authorList>
            <person name="Huang H."/>
            <person name="Mo K."/>
            <person name="Hu Y."/>
        </authorList>
    </citation>
    <scope>NUCLEOTIDE SEQUENCE</scope>
    <source>
        <strain evidence="7">IB182363</strain>
    </source>
</reference>
<keyword evidence="5" id="KW-0449">Lipoprotein</keyword>
<dbReference type="RefSeq" id="WP_190925865.1">
    <property type="nucleotide sequence ID" value="NZ_JACXJA010000006.1"/>
</dbReference>
<dbReference type="Gene3D" id="3.40.190.10">
    <property type="entry name" value="Periplasmic binding protein-like II"/>
    <property type="match status" value="2"/>
</dbReference>
<dbReference type="SUPFAM" id="SSF53850">
    <property type="entry name" value="Periplasmic binding protein-like II"/>
    <property type="match status" value="1"/>
</dbReference>
<evidence type="ECO:0000313" key="8">
    <source>
        <dbReference type="Proteomes" id="UP000639396"/>
    </source>
</evidence>
<dbReference type="InterPro" id="IPR006059">
    <property type="entry name" value="SBP"/>
</dbReference>
<dbReference type="PROSITE" id="PS51257">
    <property type="entry name" value="PROKAR_LIPOPROTEIN"/>
    <property type="match status" value="1"/>
</dbReference>
<proteinExistence type="predicted"/>
<evidence type="ECO:0000313" key="7">
    <source>
        <dbReference type="EMBL" id="MBD2861671.1"/>
    </source>
</evidence>
<evidence type="ECO:0000256" key="5">
    <source>
        <dbReference type="ARBA" id="ARBA00023288"/>
    </source>
</evidence>
<feature type="signal peptide" evidence="6">
    <location>
        <begin position="1"/>
        <end position="22"/>
    </location>
</feature>
<evidence type="ECO:0000256" key="6">
    <source>
        <dbReference type="SAM" id="SignalP"/>
    </source>
</evidence>
<organism evidence="7 8">
    <name type="scientific">Paenibacillus oceani</name>
    <dbReference type="NCBI Taxonomy" id="2772510"/>
    <lineage>
        <taxon>Bacteria</taxon>
        <taxon>Bacillati</taxon>
        <taxon>Bacillota</taxon>
        <taxon>Bacilli</taxon>
        <taxon>Bacillales</taxon>
        <taxon>Paenibacillaceae</taxon>
        <taxon>Paenibacillus</taxon>
    </lineage>
</organism>
<dbReference type="PANTHER" id="PTHR43649:SF33">
    <property type="entry name" value="POLYGALACTURONAN_RHAMNOGALACTURONAN-BINDING PROTEIN YTCQ"/>
    <property type="match status" value="1"/>
</dbReference>
<keyword evidence="1" id="KW-1003">Cell membrane</keyword>
<gene>
    <name evidence="7" type="ORF">IDH45_06650</name>
</gene>
<dbReference type="PANTHER" id="PTHR43649">
    <property type="entry name" value="ARABINOSE-BINDING PROTEIN-RELATED"/>
    <property type="match status" value="1"/>
</dbReference>
<keyword evidence="3" id="KW-0472">Membrane</keyword>
<evidence type="ECO:0000256" key="1">
    <source>
        <dbReference type="ARBA" id="ARBA00022475"/>
    </source>
</evidence>
<dbReference type="AlphaFoldDB" id="A0A927C8Y4"/>
<comment type="caution">
    <text evidence="7">The sequence shown here is derived from an EMBL/GenBank/DDBJ whole genome shotgun (WGS) entry which is preliminary data.</text>
</comment>
<name>A0A927C8Y4_9BACL</name>
<evidence type="ECO:0000256" key="4">
    <source>
        <dbReference type="ARBA" id="ARBA00023139"/>
    </source>
</evidence>
<keyword evidence="8" id="KW-1185">Reference proteome</keyword>
<keyword evidence="2 6" id="KW-0732">Signal</keyword>
<dbReference type="EMBL" id="JACXJA010000006">
    <property type="protein sequence ID" value="MBD2861671.1"/>
    <property type="molecule type" value="Genomic_DNA"/>
</dbReference>